<keyword evidence="2 7" id="KW-0813">Transport</keyword>
<dbReference type="GO" id="GO:0055085">
    <property type="term" value="P:transmembrane transport"/>
    <property type="evidence" value="ECO:0007669"/>
    <property type="project" value="InterPro"/>
</dbReference>
<dbReference type="CDD" id="cd06261">
    <property type="entry name" value="TM_PBP2"/>
    <property type="match status" value="1"/>
</dbReference>
<reference evidence="9 10" key="1">
    <citation type="submission" date="2020-02" db="EMBL/GenBank/DDBJ databases">
        <title>Thermophilic hydrogen producing bacteria, Caloranaerobacter azorensis.</title>
        <authorList>
            <person name="Baek K."/>
        </authorList>
    </citation>
    <scope>NUCLEOTIDE SEQUENCE [LARGE SCALE GENOMIC DNA]</scope>
    <source>
        <strain evidence="9 10">T3-1</strain>
    </source>
</reference>
<proteinExistence type="inferred from homology"/>
<dbReference type="InterPro" id="IPR050366">
    <property type="entry name" value="BP-dependent_transpt_permease"/>
</dbReference>
<feature type="domain" description="ABC transmembrane type-1" evidence="8">
    <location>
        <begin position="110"/>
        <end position="299"/>
    </location>
</feature>
<feature type="transmembrane region" description="Helical" evidence="7">
    <location>
        <begin position="227"/>
        <end position="254"/>
    </location>
</feature>
<sequence length="312" mass="34086">MTELNGKVVEISESKFRIIGCDNQDSEKINRKSITYWEDVWRRFKSNKVAVGAVILLVTIILFTIIGPMISGYDFQKMDSSIKNQPPSAQHWFGTDDVGRDLFSRVSIGGRVSIAIGISCAAIVIVIGAIYGGISGYLGGVVDDIMMRIVEIIGSIPYLILVILISLILGKGMIPLIIAMTITAWGGTARMVRGQVLQIKEQDFVLAERCLGASTARIITKHLLPNTLGLILVQVSFQVPGFIFGEAFLSYIGLGVQPPDTSWGALASAAQENLMFYPYQLFFPCLFIALTMLSFSLIGDGLTDALDPKLRQ</sequence>
<evidence type="ECO:0000313" key="9">
    <source>
        <dbReference type="EMBL" id="QIB27030.1"/>
    </source>
</evidence>
<dbReference type="InterPro" id="IPR035906">
    <property type="entry name" value="MetI-like_sf"/>
</dbReference>
<comment type="similarity">
    <text evidence="7">Belongs to the binding-protein-dependent transport system permease family.</text>
</comment>
<feature type="transmembrane region" description="Helical" evidence="7">
    <location>
        <begin position="174"/>
        <end position="192"/>
    </location>
</feature>
<evidence type="ECO:0000256" key="3">
    <source>
        <dbReference type="ARBA" id="ARBA00022475"/>
    </source>
</evidence>
<evidence type="ECO:0000256" key="1">
    <source>
        <dbReference type="ARBA" id="ARBA00004651"/>
    </source>
</evidence>
<comment type="subcellular location">
    <subcellularLocation>
        <location evidence="1 7">Cell membrane</location>
        <topology evidence="1 7">Multi-pass membrane protein</topology>
    </subcellularLocation>
</comment>
<dbReference type="InterPro" id="IPR000515">
    <property type="entry name" value="MetI-like"/>
</dbReference>
<organism evidence="9 10">
    <name type="scientific">Caloranaerobacter azorensis</name>
    <dbReference type="NCBI Taxonomy" id="116090"/>
    <lineage>
        <taxon>Bacteria</taxon>
        <taxon>Bacillati</taxon>
        <taxon>Bacillota</taxon>
        <taxon>Tissierellia</taxon>
        <taxon>Tissierellales</taxon>
        <taxon>Thermohalobacteraceae</taxon>
        <taxon>Caloranaerobacter</taxon>
    </lineage>
</organism>
<dbReference type="Gene3D" id="1.10.3720.10">
    <property type="entry name" value="MetI-like"/>
    <property type="match status" value="1"/>
</dbReference>
<dbReference type="InterPro" id="IPR025966">
    <property type="entry name" value="OppC_N"/>
</dbReference>
<evidence type="ECO:0000256" key="4">
    <source>
        <dbReference type="ARBA" id="ARBA00022692"/>
    </source>
</evidence>
<dbReference type="PANTHER" id="PTHR43386:SF22">
    <property type="entry name" value="OLIGOPEPTIDE TRANSPORT SYSTEM PERMEASE PROTEIN OPPC"/>
    <property type="match status" value="1"/>
</dbReference>
<dbReference type="GO" id="GO:0005886">
    <property type="term" value="C:plasma membrane"/>
    <property type="evidence" value="ECO:0007669"/>
    <property type="project" value="UniProtKB-SubCell"/>
</dbReference>
<keyword evidence="3" id="KW-1003">Cell membrane</keyword>
<dbReference type="AlphaFoldDB" id="A0A6P1YCC7"/>
<evidence type="ECO:0000256" key="5">
    <source>
        <dbReference type="ARBA" id="ARBA00022989"/>
    </source>
</evidence>
<dbReference type="RefSeq" id="WP_163234961.1">
    <property type="nucleotide sequence ID" value="NZ_CP048617.1"/>
</dbReference>
<dbReference type="KEGG" id="cazo:G3A45_06825"/>
<keyword evidence="5 7" id="KW-1133">Transmembrane helix</keyword>
<dbReference type="Pfam" id="PF12911">
    <property type="entry name" value="OppC_N"/>
    <property type="match status" value="1"/>
</dbReference>
<keyword evidence="6 7" id="KW-0472">Membrane</keyword>
<keyword evidence="4 7" id="KW-0812">Transmembrane</keyword>
<feature type="transmembrane region" description="Helical" evidence="7">
    <location>
        <begin position="281"/>
        <end position="302"/>
    </location>
</feature>
<dbReference type="EMBL" id="CP048617">
    <property type="protein sequence ID" value="QIB27030.1"/>
    <property type="molecule type" value="Genomic_DNA"/>
</dbReference>
<evidence type="ECO:0000256" key="7">
    <source>
        <dbReference type="RuleBase" id="RU363032"/>
    </source>
</evidence>
<feature type="transmembrane region" description="Helical" evidence="7">
    <location>
        <begin position="149"/>
        <end position="168"/>
    </location>
</feature>
<dbReference type="Proteomes" id="UP000464452">
    <property type="component" value="Chromosome"/>
</dbReference>
<dbReference type="PROSITE" id="PS50928">
    <property type="entry name" value="ABC_TM1"/>
    <property type="match status" value="1"/>
</dbReference>
<name>A0A6P1YCC7_9FIRM</name>
<evidence type="ECO:0000256" key="2">
    <source>
        <dbReference type="ARBA" id="ARBA00022448"/>
    </source>
</evidence>
<feature type="transmembrane region" description="Helical" evidence="7">
    <location>
        <begin position="49"/>
        <end position="70"/>
    </location>
</feature>
<dbReference type="PANTHER" id="PTHR43386">
    <property type="entry name" value="OLIGOPEPTIDE TRANSPORT SYSTEM PERMEASE PROTEIN APPC"/>
    <property type="match status" value="1"/>
</dbReference>
<evidence type="ECO:0000259" key="8">
    <source>
        <dbReference type="PROSITE" id="PS50928"/>
    </source>
</evidence>
<dbReference type="SUPFAM" id="SSF161098">
    <property type="entry name" value="MetI-like"/>
    <property type="match status" value="1"/>
</dbReference>
<evidence type="ECO:0000256" key="6">
    <source>
        <dbReference type="ARBA" id="ARBA00023136"/>
    </source>
</evidence>
<gene>
    <name evidence="9" type="ORF">G3A45_06825</name>
</gene>
<protein>
    <submittedName>
        <fullName evidence="9">ABC transporter permease</fullName>
    </submittedName>
</protein>
<feature type="transmembrane region" description="Helical" evidence="7">
    <location>
        <begin position="112"/>
        <end position="137"/>
    </location>
</feature>
<evidence type="ECO:0000313" key="10">
    <source>
        <dbReference type="Proteomes" id="UP000464452"/>
    </source>
</evidence>
<dbReference type="Pfam" id="PF00528">
    <property type="entry name" value="BPD_transp_1"/>
    <property type="match status" value="1"/>
</dbReference>
<accession>A0A6P1YCC7</accession>